<organism evidence="1">
    <name type="scientific">Arundo donax</name>
    <name type="common">Giant reed</name>
    <name type="synonym">Donax arundinaceus</name>
    <dbReference type="NCBI Taxonomy" id="35708"/>
    <lineage>
        <taxon>Eukaryota</taxon>
        <taxon>Viridiplantae</taxon>
        <taxon>Streptophyta</taxon>
        <taxon>Embryophyta</taxon>
        <taxon>Tracheophyta</taxon>
        <taxon>Spermatophyta</taxon>
        <taxon>Magnoliopsida</taxon>
        <taxon>Liliopsida</taxon>
        <taxon>Poales</taxon>
        <taxon>Poaceae</taxon>
        <taxon>PACMAD clade</taxon>
        <taxon>Arundinoideae</taxon>
        <taxon>Arundineae</taxon>
        <taxon>Arundo</taxon>
    </lineage>
</organism>
<name>A0A0A9BCW3_ARUDO</name>
<reference evidence="1" key="2">
    <citation type="journal article" date="2015" name="Data Brief">
        <title>Shoot transcriptome of the giant reed, Arundo donax.</title>
        <authorList>
            <person name="Barrero R.A."/>
            <person name="Guerrero F.D."/>
            <person name="Moolhuijzen P."/>
            <person name="Goolsby J.A."/>
            <person name="Tidwell J."/>
            <person name="Bellgard S.E."/>
            <person name="Bellgard M.I."/>
        </authorList>
    </citation>
    <scope>NUCLEOTIDE SEQUENCE</scope>
    <source>
        <tissue evidence="1">Shoot tissue taken approximately 20 cm above the soil surface</tissue>
    </source>
</reference>
<dbReference type="EMBL" id="GBRH01238830">
    <property type="protein sequence ID" value="JAD59065.1"/>
    <property type="molecule type" value="Transcribed_RNA"/>
</dbReference>
<accession>A0A0A9BCW3</accession>
<reference evidence="1" key="1">
    <citation type="submission" date="2014-09" db="EMBL/GenBank/DDBJ databases">
        <authorList>
            <person name="Magalhaes I.L.F."/>
            <person name="Oliveira U."/>
            <person name="Santos F.R."/>
            <person name="Vidigal T.H.D.A."/>
            <person name="Brescovit A.D."/>
            <person name="Santos A.J."/>
        </authorList>
    </citation>
    <scope>NUCLEOTIDE SEQUENCE</scope>
    <source>
        <tissue evidence="1">Shoot tissue taken approximately 20 cm above the soil surface</tissue>
    </source>
</reference>
<dbReference type="AlphaFoldDB" id="A0A0A9BCW3"/>
<protein>
    <submittedName>
        <fullName evidence="1">Uncharacterized protein</fullName>
    </submittedName>
</protein>
<evidence type="ECO:0000313" key="1">
    <source>
        <dbReference type="EMBL" id="JAD59065.1"/>
    </source>
</evidence>
<sequence>MNFKWLVSFVSAEYCARGCS</sequence>
<proteinExistence type="predicted"/>